<evidence type="ECO:0008006" key="9">
    <source>
        <dbReference type="Google" id="ProtNLM"/>
    </source>
</evidence>
<evidence type="ECO:0000256" key="1">
    <source>
        <dbReference type="ARBA" id="ARBA00004141"/>
    </source>
</evidence>
<keyword evidence="3 6" id="KW-1133">Transmembrane helix</keyword>
<feature type="transmembrane region" description="Helical" evidence="6">
    <location>
        <begin position="131"/>
        <end position="149"/>
    </location>
</feature>
<feature type="transmembrane region" description="Helical" evidence="6">
    <location>
        <begin position="397"/>
        <end position="418"/>
    </location>
</feature>
<dbReference type="Gene3D" id="1.20.1250.20">
    <property type="entry name" value="MFS general substrate transporter like domains"/>
    <property type="match status" value="2"/>
</dbReference>
<evidence type="ECO:0000256" key="3">
    <source>
        <dbReference type="ARBA" id="ARBA00022989"/>
    </source>
</evidence>
<dbReference type="Pfam" id="PF07690">
    <property type="entry name" value="MFS_1"/>
    <property type="match status" value="1"/>
</dbReference>
<reference evidence="7" key="1">
    <citation type="journal article" date="2020" name="Fungal Divers.">
        <title>Resolving the Mortierellaceae phylogeny through synthesis of multi-gene phylogenetics and phylogenomics.</title>
        <authorList>
            <person name="Vandepol N."/>
            <person name="Liber J."/>
            <person name="Desiro A."/>
            <person name="Na H."/>
            <person name="Kennedy M."/>
            <person name="Barry K."/>
            <person name="Grigoriev I.V."/>
            <person name="Miller A.N."/>
            <person name="O'Donnell K."/>
            <person name="Stajich J.E."/>
            <person name="Bonito G."/>
        </authorList>
    </citation>
    <scope>NUCLEOTIDE SEQUENCE</scope>
    <source>
        <strain evidence="7">KOD948</strain>
    </source>
</reference>
<feature type="transmembrane region" description="Helical" evidence="6">
    <location>
        <begin position="169"/>
        <end position="187"/>
    </location>
</feature>
<evidence type="ECO:0000256" key="6">
    <source>
        <dbReference type="SAM" id="Phobius"/>
    </source>
</evidence>
<keyword evidence="2 6" id="KW-0812">Transmembrane</keyword>
<dbReference type="PANTHER" id="PTHR23294:SF59">
    <property type="entry name" value="UNC93-LIKE PROTEIN C922.05C"/>
    <property type="match status" value="1"/>
</dbReference>
<evidence type="ECO:0000313" key="8">
    <source>
        <dbReference type="Proteomes" id="UP000726737"/>
    </source>
</evidence>
<accession>A0A9P6Q3M7</accession>
<feature type="compositionally biased region" description="Low complexity" evidence="5">
    <location>
        <begin position="750"/>
        <end position="764"/>
    </location>
</feature>
<dbReference type="AlphaFoldDB" id="A0A9P6Q3M7"/>
<evidence type="ECO:0000256" key="2">
    <source>
        <dbReference type="ARBA" id="ARBA00022692"/>
    </source>
</evidence>
<evidence type="ECO:0000256" key="4">
    <source>
        <dbReference type="ARBA" id="ARBA00023136"/>
    </source>
</evidence>
<feature type="compositionally biased region" description="Polar residues" evidence="5">
    <location>
        <begin position="463"/>
        <end position="480"/>
    </location>
</feature>
<name>A0A9P6Q3M7_9FUNG</name>
<organism evidence="7 8">
    <name type="scientific">Mortierella polycephala</name>
    <dbReference type="NCBI Taxonomy" id="41804"/>
    <lineage>
        <taxon>Eukaryota</taxon>
        <taxon>Fungi</taxon>
        <taxon>Fungi incertae sedis</taxon>
        <taxon>Mucoromycota</taxon>
        <taxon>Mortierellomycotina</taxon>
        <taxon>Mortierellomycetes</taxon>
        <taxon>Mortierellales</taxon>
        <taxon>Mortierellaceae</taxon>
        <taxon>Mortierella</taxon>
    </lineage>
</organism>
<feature type="region of interest" description="Disordered" evidence="5">
    <location>
        <begin position="607"/>
        <end position="634"/>
    </location>
</feature>
<dbReference type="SUPFAM" id="SSF103473">
    <property type="entry name" value="MFS general substrate transporter"/>
    <property type="match status" value="1"/>
</dbReference>
<feature type="transmembrane region" description="Helical" evidence="6">
    <location>
        <begin position="70"/>
        <end position="88"/>
    </location>
</feature>
<keyword evidence="4 6" id="KW-0472">Membrane</keyword>
<evidence type="ECO:0000313" key="7">
    <source>
        <dbReference type="EMBL" id="KAG0257961.1"/>
    </source>
</evidence>
<feature type="transmembrane region" description="Helical" evidence="6">
    <location>
        <begin position="338"/>
        <end position="359"/>
    </location>
</feature>
<dbReference type="Proteomes" id="UP000726737">
    <property type="component" value="Unassembled WGS sequence"/>
</dbReference>
<feature type="transmembrane region" description="Helical" evidence="6">
    <location>
        <begin position="212"/>
        <end position="236"/>
    </location>
</feature>
<dbReference type="GO" id="GO:0022857">
    <property type="term" value="F:transmembrane transporter activity"/>
    <property type="evidence" value="ECO:0007669"/>
    <property type="project" value="InterPro"/>
</dbReference>
<dbReference type="GO" id="GO:0016020">
    <property type="term" value="C:membrane"/>
    <property type="evidence" value="ECO:0007669"/>
    <property type="project" value="UniProtKB-SubCell"/>
</dbReference>
<feature type="compositionally biased region" description="Basic residues" evidence="5">
    <location>
        <begin position="577"/>
        <end position="587"/>
    </location>
</feature>
<dbReference type="EMBL" id="JAAAJA010000239">
    <property type="protein sequence ID" value="KAG0257961.1"/>
    <property type="molecule type" value="Genomic_DNA"/>
</dbReference>
<feature type="transmembrane region" description="Helical" evidence="6">
    <location>
        <begin position="256"/>
        <end position="277"/>
    </location>
</feature>
<feature type="compositionally biased region" description="Acidic residues" evidence="5">
    <location>
        <begin position="431"/>
        <end position="443"/>
    </location>
</feature>
<feature type="compositionally biased region" description="Polar residues" evidence="5">
    <location>
        <begin position="777"/>
        <end position="789"/>
    </location>
</feature>
<comment type="caution">
    <text evidence="7">The sequence shown here is derived from an EMBL/GenBank/DDBJ whole genome shotgun (WGS) entry which is preliminary data.</text>
</comment>
<feature type="region of interest" description="Disordered" evidence="5">
    <location>
        <begin position="429"/>
        <end position="592"/>
    </location>
</feature>
<comment type="subcellular location">
    <subcellularLocation>
        <location evidence="1">Membrane</location>
        <topology evidence="1">Multi-pass membrane protein</topology>
    </subcellularLocation>
</comment>
<dbReference type="OrthoDB" id="196103at2759"/>
<feature type="compositionally biased region" description="Polar residues" evidence="5">
    <location>
        <begin position="542"/>
        <end position="576"/>
    </location>
</feature>
<evidence type="ECO:0000256" key="5">
    <source>
        <dbReference type="SAM" id="MobiDB-lite"/>
    </source>
</evidence>
<keyword evidence="8" id="KW-1185">Reference proteome</keyword>
<dbReference type="InterPro" id="IPR011701">
    <property type="entry name" value="MFS"/>
</dbReference>
<proteinExistence type="predicted"/>
<feature type="compositionally biased region" description="Low complexity" evidence="5">
    <location>
        <begin position="521"/>
        <end position="534"/>
    </location>
</feature>
<protein>
    <recommendedName>
        <fullName evidence="9">MFS general substrate transporter</fullName>
    </recommendedName>
</protein>
<gene>
    <name evidence="7" type="ORF">BG011_003628</name>
</gene>
<dbReference type="InterPro" id="IPR051617">
    <property type="entry name" value="UNC-93-like_regulator"/>
</dbReference>
<feature type="transmembrane region" description="Helical" evidence="6">
    <location>
        <begin position="42"/>
        <end position="58"/>
    </location>
</feature>
<feature type="region of interest" description="Disordered" evidence="5">
    <location>
        <begin position="748"/>
        <end position="810"/>
    </location>
</feature>
<feature type="transmembrane region" description="Helical" evidence="6">
    <location>
        <begin position="289"/>
        <end position="309"/>
    </location>
</feature>
<sequence>MVTRAMRQIILIGIICFGTIGMFNAMSSIGNAGKHSPTAQNLAITASSIAYIFGFLIAGGTHNMLGPRPCVAFGGLTFFLYAGAMMLAKDNEHSIYPPLAGVLLGLGAGCIWVTQGAMMMSYPTEGNKGKYIACFWAIFNLGAVFGSILPLVMNSAPGMDPDDVSPDTYIVYMVIMGLASVLAIFLARPSSILRDDGEPVIVAKFVGLKAEFVAILSVFCDWRMLLLIPAFFFSNFSYTYQFNDFNGFNFNIRTRSLNSIIFWVAQIIGALFIGHLLDRIPLRRPRRAILGLAVVALLFMGTWIGALMIQLKHKWDRKVASEDELIDFEHGDDYTGPLTIYTMFGFCDAAFAVYCYWLMGALSNKHDELSRYAGFFKSIQSLGSAVAAPLDLAQTPFLAYLITNWILCAFSIAAMFLVCRTITDTTVDGSDMYEDGEEGEMDEAGSNHRRSTTPGATEDEESPSTGHTSSFEGDSSTICVNNEGDKAVCGARTNGQRSGYWRSSARTMVSDCKDQEAVQDSSDGSSSPRQSPESPTKRDNNDSCQSTAKRRTNSVVSATSMTNRTTCPSPTYQHPHQYTRRSTKRLSRAPPMTEIRNDTSYLAQMRQSQHLSVPVSPQLQHHHQSQESQQSLMSPSIALTAESTTYPPLGIESSFSEGIQRSGSLAPTFVISQESSPPVPLYPLQPQHDPYLYSSWATNPPALSESGNNHLAPSLNMEPMSLPASSGSAPNGYLHPHNHVEMNVPPMVTGVSRSSFGGASSSGSTRYDEDQDMDSIETCSLSSMSSGQDSIPEMSEMASTPVPRPARNRS</sequence>
<feature type="transmembrane region" description="Helical" evidence="6">
    <location>
        <begin position="100"/>
        <end position="119"/>
    </location>
</feature>
<dbReference type="InterPro" id="IPR036259">
    <property type="entry name" value="MFS_trans_sf"/>
</dbReference>
<dbReference type="PANTHER" id="PTHR23294">
    <property type="entry name" value="ET TRANSLATION PRODUCT-RELATED"/>
    <property type="match status" value="1"/>
</dbReference>